<keyword evidence="2" id="KW-0325">Glycoprotein</keyword>
<protein>
    <recommendedName>
        <fullName evidence="5">Phytocyanin domain-containing protein</fullName>
    </recommendedName>
</protein>
<feature type="signal peptide" evidence="4">
    <location>
        <begin position="1"/>
        <end position="19"/>
    </location>
</feature>
<dbReference type="Proteomes" id="UP001632038">
    <property type="component" value="Unassembled WGS sequence"/>
</dbReference>
<dbReference type="GO" id="GO:0046872">
    <property type="term" value="F:metal ion binding"/>
    <property type="evidence" value="ECO:0007669"/>
    <property type="project" value="UniProtKB-KW"/>
</dbReference>
<feature type="compositionally biased region" description="Pro residues" evidence="3">
    <location>
        <begin position="126"/>
        <end position="170"/>
    </location>
</feature>
<dbReference type="AlphaFoldDB" id="A0ABD3B9R6"/>
<keyword evidence="7" id="KW-1185">Reference proteome</keyword>
<keyword evidence="4" id="KW-0732">Signal</keyword>
<dbReference type="InterPro" id="IPR003245">
    <property type="entry name" value="Phytocyanin_dom"/>
</dbReference>
<dbReference type="SUPFAM" id="SSF49503">
    <property type="entry name" value="Cupredoxins"/>
    <property type="match status" value="1"/>
</dbReference>
<evidence type="ECO:0000256" key="1">
    <source>
        <dbReference type="ARBA" id="ARBA00022723"/>
    </source>
</evidence>
<organism evidence="6 7">
    <name type="scientific">Castilleja foliolosa</name>
    <dbReference type="NCBI Taxonomy" id="1961234"/>
    <lineage>
        <taxon>Eukaryota</taxon>
        <taxon>Viridiplantae</taxon>
        <taxon>Streptophyta</taxon>
        <taxon>Embryophyta</taxon>
        <taxon>Tracheophyta</taxon>
        <taxon>Spermatophyta</taxon>
        <taxon>Magnoliopsida</taxon>
        <taxon>eudicotyledons</taxon>
        <taxon>Gunneridae</taxon>
        <taxon>Pentapetalae</taxon>
        <taxon>asterids</taxon>
        <taxon>lamiids</taxon>
        <taxon>Lamiales</taxon>
        <taxon>Orobanchaceae</taxon>
        <taxon>Pedicularideae</taxon>
        <taxon>Castillejinae</taxon>
        <taxon>Castilleja</taxon>
    </lineage>
</organism>
<dbReference type="FunFam" id="2.60.40.420:FF:000003">
    <property type="entry name" value="Blue copper"/>
    <property type="match status" value="1"/>
</dbReference>
<evidence type="ECO:0000256" key="3">
    <source>
        <dbReference type="SAM" id="MobiDB-lite"/>
    </source>
</evidence>
<accession>A0ABD3B9R6</accession>
<dbReference type="CDD" id="cd04216">
    <property type="entry name" value="Phytocyanin"/>
    <property type="match status" value="1"/>
</dbReference>
<dbReference type="PANTHER" id="PTHR33021">
    <property type="entry name" value="BLUE COPPER PROTEIN"/>
    <property type="match status" value="1"/>
</dbReference>
<proteinExistence type="predicted"/>
<dbReference type="PROSITE" id="PS51485">
    <property type="entry name" value="PHYTOCYANIN"/>
    <property type="match status" value="1"/>
</dbReference>
<dbReference type="InterPro" id="IPR039391">
    <property type="entry name" value="Phytocyanin-like"/>
</dbReference>
<reference evidence="7" key="1">
    <citation type="journal article" date="2024" name="IScience">
        <title>Strigolactones Initiate the Formation of Haustorium-like Structures in Castilleja.</title>
        <authorList>
            <person name="Buerger M."/>
            <person name="Peterson D."/>
            <person name="Chory J."/>
        </authorList>
    </citation>
    <scope>NUCLEOTIDE SEQUENCE [LARGE SCALE GENOMIC DNA]</scope>
</reference>
<keyword evidence="1" id="KW-0479">Metal-binding</keyword>
<evidence type="ECO:0000256" key="2">
    <source>
        <dbReference type="ARBA" id="ARBA00023180"/>
    </source>
</evidence>
<dbReference type="EMBL" id="JAVIJP010000107">
    <property type="protein sequence ID" value="KAL3613667.1"/>
    <property type="molecule type" value="Genomic_DNA"/>
</dbReference>
<name>A0ABD3B9R6_9LAMI</name>
<feature type="chain" id="PRO_5044822416" description="Phytocyanin domain-containing protein" evidence="4">
    <location>
        <begin position="20"/>
        <end position="192"/>
    </location>
</feature>
<evidence type="ECO:0000313" key="6">
    <source>
        <dbReference type="EMBL" id="KAL3613667.1"/>
    </source>
</evidence>
<dbReference type="Pfam" id="PF02298">
    <property type="entry name" value="Cu_bind_like"/>
    <property type="match status" value="1"/>
</dbReference>
<evidence type="ECO:0000313" key="7">
    <source>
        <dbReference type="Proteomes" id="UP001632038"/>
    </source>
</evidence>
<dbReference type="InterPro" id="IPR008972">
    <property type="entry name" value="Cupredoxin"/>
</dbReference>
<evidence type="ECO:0000256" key="4">
    <source>
        <dbReference type="SAM" id="SignalP"/>
    </source>
</evidence>
<comment type="caution">
    <text evidence="6">The sequence shown here is derived from an EMBL/GenBank/DDBJ whole genome shotgun (WGS) entry which is preliminary data.</text>
</comment>
<feature type="domain" description="Phytocyanin" evidence="5">
    <location>
        <begin position="20"/>
        <end position="119"/>
    </location>
</feature>
<feature type="region of interest" description="Disordered" evidence="3">
    <location>
        <begin position="124"/>
        <end position="170"/>
    </location>
</feature>
<evidence type="ECO:0000259" key="5">
    <source>
        <dbReference type="PROSITE" id="PS51485"/>
    </source>
</evidence>
<dbReference type="Gene3D" id="2.60.40.420">
    <property type="entry name" value="Cupredoxins - blue copper proteins"/>
    <property type="match status" value="1"/>
</dbReference>
<sequence>MGKVIAFLVLMLVAPAAYAVNYTVGNSSGWNTGVDYNAWATGQTFTTADALVFNYGPTHAVHIVANAEDYFDCDDDMPRGIYRTSPTTIQLNVTGPWYFICPTDNHCEAGQRLTVNVTAAASIPPAASPPPSGGSVPPTPAGTPPGTPPSMATPPGTPPSMATPPPPPPSAAAGLKVGLISLVMAALTGLLV</sequence>
<gene>
    <name evidence="6" type="ORF">CASFOL_041741</name>
</gene>
<dbReference type="PANTHER" id="PTHR33021:SF339">
    <property type="entry name" value="OS07G0570600 PROTEIN"/>
    <property type="match status" value="1"/>
</dbReference>